<accession>A0A1H5Q1T4</accession>
<dbReference type="EMBL" id="FNUJ01000001">
    <property type="protein sequence ID" value="SEF20016.1"/>
    <property type="molecule type" value="Genomic_DNA"/>
</dbReference>
<dbReference type="Pfam" id="PF12275">
    <property type="entry name" value="DUF3616"/>
    <property type="match status" value="1"/>
</dbReference>
<name>A0A1H5Q1T4_9PSEU</name>
<evidence type="ECO:0000259" key="1">
    <source>
        <dbReference type="Pfam" id="PF12275"/>
    </source>
</evidence>
<proteinExistence type="predicted"/>
<organism evidence="2 3">
    <name type="scientific">Amycolatopsis pretoriensis</name>
    <dbReference type="NCBI Taxonomy" id="218821"/>
    <lineage>
        <taxon>Bacteria</taxon>
        <taxon>Bacillati</taxon>
        <taxon>Actinomycetota</taxon>
        <taxon>Actinomycetes</taxon>
        <taxon>Pseudonocardiales</taxon>
        <taxon>Pseudonocardiaceae</taxon>
        <taxon>Amycolatopsis</taxon>
    </lineage>
</organism>
<reference evidence="3" key="1">
    <citation type="submission" date="2016-10" db="EMBL/GenBank/DDBJ databases">
        <authorList>
            <person name="Varghese N."/>
            <person name="Submissions S."/>
        </authorList>
    </citation>
    <scope>NUCLEOTIDE SEQUENCE [LARGE SCALE GENOMIC DNA]</scope>
    <source>
        <strain evidence="3">DSM 44654</strain>
    </source>
</reference>
<dbReference type="Proteomes" id="UP000198878">
    <property type="component" value="Unassembled WGS sequence"/>
</dbReference>
<gene>
    <name evidence="2" type="ORF">SAMN05421837_101194</name>
</gene>
<keyword evidence="3" id="KW-1185">Reference proteome</keyword>
<dbReference type="OrthoDB" id="4578170at2"/>
<sequence>MTAETRFTLESVAKRKNVKPTPFRDRNGENPFNASGVVRTGSRCFTFVDNKDPTALFEMTFDADLDTVERIRRRHLLGAGDLGDPEGLTRIDHDGETLLVVASSLSVERNRVNDGLVRVRYRPDGDLPAEPMAGFRAWLLGHVPALAAPGRRKPDDDGLNVEGLAFDAGTSALLFGLRGPAVTGQVTLIHVPVDLTGEWTTDSLGAPTVRSARIPRSAAAQGIRDLDCDGDLLVLLGRSASHDDAPFRLGTWPRGGDTVRLLDITFHRTAKPEGVTAFSAGGERKILVVDDNGGYAVL</sequence>
<dbReference type="STRING" id="218821.SAMN05421837_101194"/>
<evidence type="ECO:0000313" key="3">
    <source>
        <dbReference type="Proteomes" id="UP000198878"/>
    </source>
</evidence>
<dbReference type="AlphaFoldDB" id="A0A1H5Q1T4"/>
<dbReference type="InterPro" id="IPR022060">
    <property type="entry name" value="DUF3616"/>
</dbReference>
<protein>
    <recommendedName>
        <fullName evidence="1">DUF3616 domain-containing protein</fullName>
    </recommendedName>
</protein>
<feature type="domain" description="DUF3616" evidence="1">
    <location>
        <begin position="156"/>
        <end position="292"/>
    </location>
</feature>
<evidence type="ECO:0000313" key="2">
    <source>
        <dbReference type="EMBL" id="SEF20016.1"/>
    </source>
</evidence>